<evidence type="ECO:0000256" key="4">
    <source>
        <dbReference type="ARBA" id="ARBA00022741"/>
    </source>
</evidence>
<dbReference type="Gene3D" id="1.10.10.1140">
    <property type="entry name" value="Glutamine-dependent NAD+ synthetase, C-terminal domain"/>
    <property type="match status" value="1"/>
</dbReference>
<evidence type="ECO:0000313" key="12">
    <source>
        <dbReference type="EMBL" id="TNC21307.1"/>
    </source>
</evidence>
<feature type="binding site" evidence="7">
    <location>
        <position position="482"/>
    </location>
    <ligand>
        <name>ATP</name>
        <dbReference type="ChEBI" id="CHEBI:30616"/>
    </ligand>
</feature>
<dbReference type="InterPro" id="IPR022310">
    <property type="entry name" value="NAD/GMP_synthase"/>
</dbReference>
<dbReference type="GO" id="GO:0004359">
    <property type="term" value="F:glutaminase activity"/>
    <property type="evidence" value="ECO:0007669"/>
    <property type="project" value="InterPro"/>
</dbReference>
<dbReference type="PROSITE" id="PS50263">
    <property type="entry name" value="CN_HYDROLASE"/>
    <property type="match status" value="1"/>
</dbReference>
<evidence type="ECO:0000256" key="9">
    <source>
        <dbReference type="RuleBase" id="RU003811"/>
    </source>
</evidence>
<feature type="domain" description="CN hydrolase" evidence="11">
    <location>
        <begin position="13"/>
        <end position="278"/>
    </location>
</feature>
<accession>A0A5C4LT69</accession>
<keyword evidence="4 7" id="KW-0547">Nucleotide-binding</keyword>
<dbReference type="CDD" id="cd00553">
    <property type="entry name" value="NAD_synthase"/>
    <property type="match status" value="1"/>
</dbReference>
<feature type="binding site" evidence="7">
    <location>
        <begin position="368"/>
        <end position="375"/>
    </location>
    <ligand>
        <name>ATP</name>
        <dbReference type="ChEBI" id="CHEBI:30616"/>
    </ligand>
</feature>
<feature type="active site" description="Nucleophile; for glutaminase activity" evidence="7">
    <location>
        <position position="178"/>
    </location>
</feature>
<dbReference type="GO" id="GO:0005737">
    <property type="term" value="C:cytoplasm"/>
    <property type="evidence" value="ECO:0007669"/>
    <property type="project" value="InterPro"/>
</dbReference>
<proteinExistence type="inferred from homology"/>
<dbReference type="CDD" id="cd07570">
    <property type="entry name" value="GAT_Gln-NAD-synth"/>
    <property type="match status" value="1"/>
</dbReference>
<comment type="pathway">
    <text evidence="1 7 8">Cofactor biosynthesis; NAD(+) biosynthesis; NAD(+) from deamido-NAD(+) (L-Gln route): step 1/1.</text>
</comment>
<feature type="binding site" evidence="7">
    <location>
        <position position="624"/>
    </location>
    <ligand>
        <name>deamido-NAD(+)</name>
        <dbReference type="ChEBI" id="CHEBI:58437"/>
        <note>ligand shared between two neighboring subunits</note>
    </ligand>
</feature>
<feature type="binding site" evidence="7">
    <location>
        <position position="211"/>
    </location>
    <ligand>
        <name>L-glutamine</name>
        <dbReference type="ChEBI" id="CHEBI:58359"/>
    </ligand>
</feature>
<dbReference type="RefSeq" id="WP_139099922.1">
    <property type="nucleotide sequence ID" value="NZ_VDFW01000035.1"/>
</dbReference>
<name>A0A5C4LT69_9PSEU</name>
<keyword evidence="5 7" id="KW-0067">ATP-binding</keyword>
<feature type="active site" description="For glutaminase activity" evidence="7">
    <location>
        <position position="122"/>
    </location>
</feature>
<evidence type="ECO:0000256" key="2">
    <source>
        <dbReference type="ARBA" id="ARBA00007145"/>
    </source>
</evidence>
<dbReference type="SUPFAM" id="SSF56317">
    <property type="entry name" value="Carbon-nitrogen hydrolase"/>
    <property type="match status" value="1"/>
</dbReference>
<dbReference type="InterPro" id="IPR036526">
    <property type="entry name" value="C-N_Hydrolase_sf"/>
</dbReference>
<dbReference type="AlphaFoldDB" id="A0A5C4LT69"/>
<keyword evidence="3 7" id="KW-0436">Ligase</keyword>
<feature type="active site" description="Proton acceptor; for glutaminase activity" evidence="7">
    <location>
        <position position="53"/>
    </location>
</feature>
<feature type="compositionally biased region" description="Basic and acidic residues" evidence="10">
    <location>
        <begin position="663"/>
        <end position="682"/>
    </location>
</feature>
<comment type="catalytic activity">
    <reaction evidence="7 8">
        <text>deamido-NAD(+) + L-glutamine + ATP + H2O = L-glutamate + AMP + diphosphate + NAD(+) + H(+)</text>
        <dbReference type="Rhea" id="RHEA:24384"/>
        <dbReference type="ChEBI" id="CHEBI:15377"/>
        <dbReference type="ChEBI" id="CHEBI:15378"/>
        <dbReference type="ChEBI" id="CHEBI:29985"/>
        <dbReference type="ChEBI" id="CHEBI:30616"/>
        <dbReference type="ChEBI" id="CHEBI:33019"/>
        <dbReference type="ChEBI" id="CHEBI:57540"/>
        <dbReference type="ChEBI" id="CHEBI:58359"/>
        <dbReference type="ChEBI" id="CHEBI:58437"/>
        <dbReference type="ChEBI" id="CHEBI:456215"/>
        <dbReference type="EC" id="6.3.5.1"/>
    </reaction>
</comment>
<sequence length="693" mass="74622">MIPFDSLYRHGFVRVAVAVPEVGVADPALNAERTLELAHRACADGAVLTVFPELGLSSYTADDLFHQQALLDGVNTALTRVISESAEIRGLLVVGAPLRVEGRLFNCAVVVHGGEVLGVVPKSYLPNYREFYEKRYFAAARDATTDTVEIAGSTVPFGSDLLFVPSTVDGFVCHVEICEDGWVPIPPSAYAALAGATVLVNSSASDIVIGKAGYRRRLCLGHSAQYLASYLYAAAGSGESTTDLAWDGQALICENGRLLAEGSRFARTGQVVTADVDLARVAADRLRTTSFADSAHDHRDRLKRVRRIAFDLALPDRSVKLRRNIERFPYVPADPARRDERCAEVHNIQVQGLATRLAATGIGKVVIGVSGGLDSAQALIVAVKSMDRLGLARSNVLGYTMPGFATSTRTLADARRLMRVLGVSAHEIDLRPSAMQMLRDLGHPAADGAPVYDITYENVQAGERTSHLFRLANHHGGLVVGTGDLSEMALGWSTYGVGDQMAHYNVNASVPKTLIRHLIAWAADSGQFGPGAADVLRSILDTTISPELVPAAATGAQPAQSSESVVGPFELQDFHLYYLLRFGYPPSRIAYLAHHAWGEKYDLATIKHWLGVFLRRFVQTSQFKRSATPNAPKVGSGGSLSPRGDWRAPSDATATAWLGELDRAVPGDHHRASDSSRNEHRAPNSASSAKDSR</sequence>
<gene>
    <name evidence="7" type="primary">nadE</name>
    <name evidence="12" type="ORF">FG385_28665</name>
</gene>
<evidence type="ECO:0000256" key="3">
    <source>
        <dbReference type="ARBA" id="ARBA00022598"/>
    </source>
</evidence>
<feature type="compositionally biased region" description="Polar residues" evidence="10">
    <location>
        <begin position="684"/>
        <end position="693"/>
    </location>
</feature>
<organism evidence="12 13">
    <name type="scientific">Amycolatopsis alkalitolerans</name>
    <dbReference type="NCBI Taxonomy" id="2547244"/>
    <lineage>
        <taxon>Bacteria</taxon>
        <taxon>Bacillati</taxon>
        <taxon>Actinomycetota</taxon>
        <taxon>Actinomycetes</taxon>
        <taxon>Pseudonocardiales</taxon>
        <taxon>Pseudonocardiaceae</taxon>
        <taxon>Amycolatopsis</taxon>
    </lineage>
</organism>
<dbReference type="Pfam" id="PF00795">
    <property type="entry name" value="CN_hydrolase"/>
    <property type="match status" value="1"/>
</dbReference>
<dbReference type="GO" id="GO:0008795">
    <property type="term" value="F:NAD+ synthase activity"/>
    <property type="evidence" value="ECO:0007669"/>
    <property type="project" value="UniProtKB-UniRule"/>
</dbReference>
<keyword evidence="13" id="KW-1185">Reference proteome</keyword>
<dbReference type="PIRSF" id="PIRSF006630">
    <property type="entry name" value="NADS_GAT"/>
    <property type="match status" value="1"/>
</dbReference>
<dbReference type="FunFam" id="1.10.10.1140:FF:000001">
    <property type="entry name" value="Glutamine-dependent NAD(+) synthetase"/>
    <property type="match status" value="1"/>
</dbReference>
<feature type="binding site" evidence="7">
    <location>
        <position position="205"/>
    </location>
    <ligand>
        <name>L-glutamine</name>
        <dbReference type="ChEBI" id="CHEBI:58359"/>
    </ligand>
</feature>
<dbReference type="GO" id="GO:0009435">
    <property type="term" value="P:NAD+ biosynthetic process"/>
    <property type="evidence" value="ECO:0007669"/>
    <property type="project" value="UniProtKB-UniRule"/>
</dbReference>
<feature type="binding site" evidence="7">
    <location>
        <position position="128"/>
    </location>
    <ligand>
        <name>L-glutamine</name>
        <dbReference type="ChEBI" id="CHEBI:58359"/>
    </ligand>
</feature>
<evidence type="ECO:0000259" key="11">
    <source>
        <dbReference type="PROSITE" id="PS50263"/>
    </source>
</evidence>
<feature type="region of interest" description="Disordered" evidence="10">
    <location>
        <begin position="625"/>
        <end position="650"/>
    </location>
</feature>
<dbReference type="InterPro" id="IPR014729">
    <property type="entry name" value="Rossmann-like_a/b/a_fold"/>
</dbReference>
<feature type="region of interest" description="Disordered" evidence="10">
    <location>
        <begin position="663"/>
        <end position="693"/>
    </location>
</feature>
<dbReference type="OrthoDB" id="9760188at2"/>
<dbReference type="InterPro" id="IPR003010">
    <property type="entry name" value="C-N_Hydrolase"/>
</dbReference>
<comment type="similarity">
    <text evidence="9">Belongs to the NAD synthetase family.</text>
</comment>
<evidence type="ECO:0000256" key="6">
    <source>
        <dbReference type="ARBA" id="ARBA00023027"/>
    </source>
</evidence>
<dbReference type="Gene3D" id="3.60.110.10">
    <property type="entry name" value="Carbon-nitrogen hydrolase"/>
    <property type="match status" value="1"/>
</dbReference>
<dbReference type="FunFam" id="3.40.50.620:FF:000155">
    <property type="entry name" value="Glutamine-dependent NAD(+) synthetase"/>
    <property type="match status" value="1"/>
</dbReference>
<feature type="binding site" evidence="7">
    <location>
        <position position="487"/>
    </location>
    <ligand>
        <name>deamido-NAD(+)</name>
        <dbReference type="ChEBI" id="CHEBI:58437"/>
        <note>ligand shared between two neighboring subunits</note>
    </ligand>
</feature>
<comment type="similarity">
    <text evidence="2 7 8">In the C-terminal section; belongs to the NAD synthetase family.</text>
</comment>
<dbReference type="InterPro" id="IPR014445">
    <property type="entry name" value="Gln-dep_NAD_synthase"/>
</dbReference>
<dbReference type="EMBL" id="VDFW01000035">
    <property type="protein sequence ID" value="TNC21307.1"/>
    <property type="molecule type" value="Genomic_DNA"/>
</dbReference>
<comment type="caution">
    <text evidence="12">The sequence shown here is derived from an EMBL/GenBank/DDBJ whole genome shotgun (WGS) entry which is preliminary data.</text>
</comment>
<dbReference type="GO" id="GO:0003952">
    <property type="term" value="F:NAD+ synthase (glutamine-hydrolyzing) activity"/>
    <property type="evidence" value="ECO:0007669"/>
    <property type="project" value="UniProtKB-UniRule"/>
</dbReference>
<dbReference type="HAMAP" id="MF_02090">
    <property type="entry name" value="NadE_glutamine_dep"/>
    <property type="match status" value="1"/>
</dbReference>
<evidence type="ECO:0000256" key="10">
    <source>
        <dbReference type="SAM" id="MobiDB-lite"/>
    </source>
</evidence>
<dbReference type="NCBIfam" id="TIGR00552">
    <property type="entry name" value="nadE"/>
    <property type="match status" value="1"/>
</dbReference>
<feature type="binding site" evidence="7">
    <location>
        <begin position="492"/>
        <end position="495"/>
    </location>
    <ligand>
        <name>deamido-NAD(+)</name>
        <dbReference type="ChEBI" id="CHEBI:58437"/>
        <note>ligand shared between two neighboring subunits</note>
    </ligand>
</feature>
<protein>
    <recommendedName>
        <fullName evidence="7 8">Glutamine-dependent NAD(+) synthetase</fullName>
        <ecNumber evidence="7 8">6.3.5.1</ecNumber>
    </recommendedName>
    <alternativeName>
        <fullName evidence="7 8">NAD(+) synthase [glutamine-hydrolyzing]</fullName>
    </alternativeName>
</protein>
<dbReference type="GO" id="GO:0005524">
    <property type="term" value="F:ATP binding"/>
    <property type="evidence" value="ECO:0007669"/>
    <property type="project" value="UniProtKB-UniRule"/>
</dbReference>
<dbReference type="SUPFAM" id="SSF52402">
    <property type="entry name" value="Adenine nucleotide alpha hydrolases-like"/>
    <property type="match status" value="1"/>
</dbReference>
<dbReference type="Proteomes" id="UP000305546">
    <property type="component" value="Unassembled WGS sequence"/>
</dbReference>
<dbReference type="EC" id="6.3.5.1" evidence="7 8"/>
<dbReference type="Gene3D" id="3.40.50.620">
    <property type="entry name" value="HUPs"/>
    <property type="match status" value="1"/>
</dbReference>
<feature type="binding site" evidence="7">
    <location>
        <position position="458"/>
    </location>
    <ligand>
        <name>deamido-NAD(+)</name>
        <dbReference type="ChEBI" id="CHEBI:58437"/>
        <note>ligand shared between two neighboring subunits</note>
    </ligand>
</feature>
<comment type="function">
    <text evidence="7">Catalyzes the ATP-dependent amidation of deamido-NAD to form NAD. Uses L-glutamine as a nitrogen source.</text>
</comment>
<dbReference type="InterPro" id="IPR003694">
    <property type="entry name" value="NAD_synthase"/>
</dbReference>
<keyword evidence="6 7" id="KW-0520">NAD</keyword>
<evidence type="ECO:0000256" key="7">
    <source>
        <dbReference type="HAMAP-Rule" id="MF_02090"/>
    </source>
</evidence>
<reference evidence="12 13" key="1">
    <citation type="submission" date="2019-06" db="EMBL/GenBank/DDBJ databases">
        <title>Amycolatopsis alkalitolerans sp. nov., isolated from Gastrodia elata Blume.</title>
        <authorList>
            <person name="Narsing Rao M.P."/>
            <person name="Li W.J."/>
        </authorList>
    </citation>
    <scope>NUCLEOTIDE SEQUENCE [LARGE SCALE GENOMIC DNA]</scope>
    <source>
        <strain evidence="12 13">SYSUP0005</strain>
    </source>
</reference>
<evidence type="ECO:0000256" key="5">
    <source>
        <dbReference type="ARBA" id="ARBA00022840"/>
    </source>
</evidence>
<evidence type="ECO:0000256" key="1">
    <source>
        <dbReference type="ARBA" id="ARBA00005188"/>
    </source>
</evidence>
<dbReference type="PANTHER" id="PTHR23090:SF9">
    <property type="entry name" value="GLUTAMINE-DEPENDENT NAD(+) SYNTHETASE"/>
    <property type="match status" value="1"/>
</dbReference>
<evidence type="ECO:0000256" key="8">
    <source>
        <dbReference type="PIRNR" id="PIRNR006630"/>
    </source>
</evidence>
<dbReference type="Pfam" id="PF02540">
    <property type="entry name" value="NAD_synthase"/>
    <property type="match status" value="1"/>
</dbReference>
<dbReference type="UniPathway" id="UPA00253">
    <property type="reaction ID" value="UER00334"/>
</dbReference>
<dbReference type="NCBIfam" id="NF002730">
    <property type="entry name" value="PRK02628.1"/>
    <property type="match status" value="1"/>
</dbReference>
<dbReference type="InterPro" id="IPR041856">
    <property type="entry name" value="NAD+_synth_C"/>
</dbReference>
<evidence type="ECO:0000313" key="13">
    <source>
        <dbReference type="Proteomes" id="UP000305546"/>
    </source>
</evidence>
<dbReference type="PANTHER" id="PTHR23090">
    <property type="entry name" value="NH 3 /GLUTAMINE-DEPENDENT NAD + SYNTHETASE"/>
    <property type="match status" value="1"/>
</dbReference>